<sequence length="131" mass="14722">MTHQLPRFSANRPFKVVFYAINGTGLGHLTRQLNIARALRSLLDEYGVIHQIEFLTTSDAAQVANDFLTIKLPSKTRFKRQGLSVKRYNSRAKMLVSTYLSQLSPDWLVVDTAPQGAFNSTLAVKQPSRVD</sequence>
<dbReference type="AlphaFoldDB" id="A0A4P9VNX0"/>
<dbReference type="RefSeq" id="WP_094787716.1">
    <property type="nucleotide sequence ID" value="NZ_NDXW01000001.1"/>
</dbReference>
<reference evidence="1 2" key="1">
    <citation type="submission" date="2017-04" db="EMBL/GenBank/DDBJ databases">
        <title>Draft genome sequence of Zooshikella ganghwensis VG4 isolated from Red Sea sediments.</title>
        <authorList>
            <person name="Rehman Z."/>
            <person name="Alam I."/>
            <person name="Kamau A."/>
            <person name="Bajic V."/>
            <person name="Leiknes T."/>
        </authorList>
    </citation>
    <scope>NUCLEOTIDE SEQUENCE [LARGE SCALE GENOMIC DNA]</scope>
    <source>
        <strain evidence="1 2">VG4</strain>
    </source>
</reference>
<evidence type="ECO:0000313" key="2">
    <source>
        <dbReference type="Proteomes" id="UP000257039"/>
    </source>
</evidence>
<dbReference type="Gene3D" id="3.40.50.11190">
    <property type="match status" value="1"/>
</dbReference>
<organism evidence="1 2">
    <name type="scientific">Zooshikella ganghwensis</name>
    <dbReference type="NCBI Taxonomy" id="202772"/>
    <lineage>
        <taxon>Bacteria</taxon>
        <taxon>Pseudomonadati</taxon>
        <taxon>Pseudomonadota</taxon>
        <taxon>Gammaproteobacteria</taxon>
        <taxon>Oceanospirillales</taxon>
        <taxon>Zooshikellaceae</taxon>
        <taxon>Zooshikella</taxon>
    </lineage>
</organism>
<keyword evidence="2" id="KW-1185">Reference proteome</keyword>
<protein>
    <recommendedName>
        <fullName evidence="3">Glycosyl transferase family 28 C-terminal domain-containing protein</fullName>
    </recommendedName>
</protein>
<name>A0A4P9VNX0_9GAMM</name>
<dbReference type="EMBL" id="NDXW01000001">
    <property type="protein sequence ID" value="RDH44596.1"/>
    <property type="molecule type" value="Genomic_DNA"/>
</dbReference>
<dbReference type="Proteomes" id="UP000257039">
    <property type="component" value="Unassembled WGS sequence"/>
</dbReference>
<comment type="caution">
    <text evidence="1">The sequence shown here is derived from an EMBL/GenBank/DDBJ whole genome shotgun (WGS) entry which is preliminary data.</text>
</comment>
<gene>
    <name evidence="1" type="ORF">B9G39_14775</name>
</gene>
<proteinExistence type="predicted"/>
<evidence type="ECO:0000313" key="1">
    <source>
        <dbReference type="EMBL" id="RDH44596.1"/>
    </source>
</evidence>
<evidence type="ECO:0008006" key="3">
    <source>
        <dbReference type="Google" id="ProtNLM"/>
    </source>
</evidence>
<accession>A0A4P9VNX0</accession>